<evidence type="ECO:0000256" key="2">
    <source>
        <dbReference type="SAM" id="Phobius"/>
    </source>
</evidence>
<organism evidence="3 4">
    <name type="scientific">Strongylus vulgaris</name>
    <name type="common">Blood worm</name>
    <dbReference type="NCBI Taxonomy" id="40348"/>
    <lineage>
        <taxon>Eukaryota</taxon>
        <taxon>Metazoa</taxon>
        <taxon>Ecdysozoa</taxon>
        <taxon>Nematoda</taxon>
        <taxon>Chromadorea</taxon>
        <taxon>Rhabditida</taxon>
        <taxon>Rhabditina</taxon>
        <taxon>Rhabditomorpha</taxon>
        <taxon>Strongyloidea</taxon>
        <taxon>Strongylidae</taxon>
        <taxon>Strongylus</taxon>
    </lineage>
</organism>
<evidence type="ECO:0000313" key="4">
    <source>
        <dbReference type="Proteomes" id="UP000270094"/>
    </source>
</evidence>
<name>A0A3P7LAW5_STRVU</name>
<protein>
    <submittedName>
        <fullName evidence="3">Uncharacterized protein</fullName>
    </submittedName>
</protein>
<feature type="region of interest" description="Disordered" evidence="1">
    <location>
        <begin position="35"/>
        <end position="74"/>
    </location>
</feature>
<evidence type="ECO:0000256" key="1">
    <source>
        <dbReference type="SAM" id="MobiDB-lite"/>
    </source>
</evidence>
<reference evidence="3 4" key="1">
    <citation type="submission" date="2018-11" db="EMBL/GenBank/DDBJ databases">
        <authorList>
            <consortium name="Pathogen Informatics"/>
        </authorList>
    </citation>
    <scope>NUCLEOTIDE SEQUENCE [LARGE SCALE GENOMIC DNA]</scope>
</reference>
<dbReference type="AlphaFoldDB" id="A0A3P7LAW5"/>
<gene>
    <name evidence="3" type="ORF">SVUK_LOCUS11400</name>
</gene>
<accession>A0A3P7LAW5</accession>
<keyword evidence="2" id="KW-1133">Transmembrane helix</keyword>
<keyword evidence="2" id="KW-0812">Transmembrane</keyword>
<feature type="compositionally biased region" description="Basic residues" evidence="1">
    <location>
        <begin position="49"/>
        <end position="58"/>
    </location>
</feature>
<dbReference type="Proteomes" id="UP000270094">
    <property type="component" value="Unassembled WGS sequence"/>
</dbReference>
<proteinExistence type="predicted"/>
<sequence>MGIRNADDLFFAAQEKVTCVSLFAPIDNEELIDFGSDSDEESSSLSFRGRSRKKKRTINSRPLDRTPSSSPPPYTNCNYRSFKAKCGNSLSEQHHSLSNRILKPSAQDLCPWNCAKNLQFVASSFLPLKNECAIDAMFVVPRVVAKVLGKISIIVNCWGLLFMFSAYVGRHFLDQ</sequence>
<keyword evidence="2" id="KW-0472">Membrane</keyword>
<keyword evidence="4" id="KW-1185">Reference proteome</keyword>
<feature type="transmembrane region" description="Helical" evidence="2">
    <location>
        <begin position="147"/>
        <end position="168"/>
    </location>
</feature>
<dbReference type="EMBL" id="UYYB01096922">
    <property type="protein sequence ID" value="VDM76402.1"/>
    <property type="molecule type" value="Genomic_DNA"/>
</dbReference>
<evidence type="ECO:0000313" key="3">
    <source>
        <dbReference type="EMBL" id="VDM76402.1"/>
    </source>
</evidence>